<dbReference type="Proteomes" id="UP000479190">
    <property type="component" value="Unassembled WGS sequence"/>
</dbReference>
<keyword evidence="1" id="KW-1133">Transmembrane helix</keyword>
<reference evidence="2 3" key="1">
    <citation type="submission" date="2020-02" db="EMBL/GenBank/DDBJ databases">
        <authorList>
            <person name="Ferguson B K."/>
        </authorList>
    </citation>
    <scope>NUCLEOTIDE SEQUENCE [LARGE SCALE GENOMIC DNA]</scope>
</reference>
<dbReference type="AlphaFoldDB" id="A0A6H5J622"/>
<organism evidence="2 3">
    <name type="scientific">Trichogramma brassicae</name>
    <dbReference type="NCBI Taxonomy" id="86971"/>
    <lineage>
        <taxon>Eukaryota</taxon>
        <taxon>Metazoa</taxon>
        <taxon>Ecdysozoa</taxon>
        <taxon>Arthropoda</taxon>
        <taxon>Hexapoda</taxon>
        <taxon>Insecta</taxon>
        <taxon>Pterygota</taxon>
        <taxon>Neoptera</taxon>
        <taxon>Endopterygota</taxon>
        <taxon>Hymenoptera</taxon>
        <taxon>Apocrita</taxon>
        <taxon>Proctotrupomorpha</taxon>
        <taxon>Chalcidoidea</taxon>
        <taxon>Trichogrammatidae</taxon>
        <taxon>Trichogramma</taxon>
    </lineage>
</organism>
<keyword evidence="3" id="KW-1185">Reference proteome</keyword>
<keyword evidence="1" id="KW-0812">Transmembrane</keyword>
<keyword evidence="1" id="KW-0472">Membrane</keyword>
<feature type="transmembrane region" description="Helical" evidence="1">
    <location>
        <begin position="18"/>
        <end position="36"/>
    </location>
</feature>
<evidence type="ECO:0000313" key="3">
    <source>
        <dbReference type="Proteomes" id="UP000479190"/>
    </source>
</evidence>
<protein>
    <submittedName>
        <fullName evidence="2">Uncharacterized protein</fullName>
    </submittedName>
</protein>
<proteinExistence type="predicted"/>
<dbReference type="OrthoDB" id="10026631at2759"/>
<gene>
    <name evidence="2" type="ORF">TBRA_LOCUS16480</name>
</gene>
<name>A0A6H5J622_9HYME</name>
<evidence type="ECO:0000256" key="1">
    <source>
        <dbReference type="SAM" id="Phobius"/>
    </source>
</evidence>
<dbReference type="EMBL" id="CADCXV010001505">
    <property type="protein sequence ID" value="CAB0044911.1"/>
    <property type="molecule type" value="Genomic_DNA"/>
</dbReference>
<sequence>MRKAHESTHSSRVLLYPLFHYIILSRKVLVIAIYIIRSREPRRSRFSLFIIFLPDENIMHARAEFRSAAEEIRRKSGGTPTSAIEVRPELLRKIAFYYDNRFCTCNRETDEIQCQDRVHEYKDELQVTQLQSVHVTCEPSFRIRPRLLAHVRLRRRRIIGALRLQLQKMHRGSSQRDYTYIYVRGCMCFGVRTPRAAARATSANCAFGCRGPSHSQSLFLSPRTTTSPRLLLGSCFILDRFAFTPESSTFISIRWSSK</sequence>
<evidence type="ECO:0000313" key="2">
    <source>
        <dbReference type="EMBL" id="CAB0044911.1"/>
    </source>
</evidence>
<accession>A0A6H5J622</accession>